<gene>
    <name evidence="2" type="ORF">ACFOSV_00365</name>
</gene>
<dbReference type="InterPro" id="IPR018673">
    <property type="entry name" value="DUF2141"/>
</dbReference>
<evidence type="ECO:0000256" key="1">
    <source>
        <dbReference type="SAM" id="SignalP"/>
    </source>
</evidence>
<feature type="signal peptide" evidence="1">
    <location>
        <begin position="1"/>
        <end position="20"/>
    </location>
</feature>
<keyword evidence="3" id="KW-1185">Reference proteome</keyword>
<comment type="caution">
    <text evidence="2">The sequence shown here is derived from an EMBL/GenBank/DDBJ whole genome shotgun (WGS) entry which is preliminary data.</text>
</comment>
<dbReference type="EMBL" id="JBHRZS010000002">
    <property type="protein sequence ID" value="MFC3878605.1"/>
    <property type="molecule type" value="Genomic_DNA"/>
</dbReference>
<evidence type="ECO:0000313" key="2">
    <source>
        <dbReference type="EMBL" id="MFC3878605.1"/>
    </source>
</evidence>
<dbReference type="Proteomes" id="UP001595805">
    <property type="component" value="Unassembled WGS sequence"/>
</dbReference>
<dbReference type="Pfam" id="PF09912">
    <property type="entry name" value="DUF2141"/>
    <property type="match status" value="1"/>
</dbReference>
<sequence length="139" mass="15613">MNKNIFLLIISFLFGWSAFGQNTHNLTLEVKSIKKVVGNISICIVTEKGDFLERCKIGRNVPIESKDFFVVFEDLPADTYAISIFHDEDSNGKLNMGKLVPIPTEKYGFSNNPSSAFGPPTFEECLFKLDKDMIIAIDL</sequence>
<proteinExistence type="predicted"/>
<feature type="chain" id="PRO_5045416596" evidence="1">
    <location>
        <begin position="21"/>
        <end position="139"/>
    </location>
</feature>
<evidence type="ECO:0000313" key="3">
    <source>
        <dbReference type="Proteomes" id="UP001595805"/>
    </source>
</evidence>
<dbReference type="RefSeq" id="WP_377902223.1">
    <property type="nucleotide sequence ID" value="NZ_JBHRZS010000002.1"/>
</dbReference>
<reference evidence="3" key="1">
    <citation type="journal article" date="2019" name="Int. J. Syst. Evol. Microbiol.">
        <title>The Global Catalogue of Microorganisms (GCM) 10K type strain sequencing project: providing services to taxonomists for standard genome sequencing and annotation.</title>
        <authorList>
            <consortium name="The Broad Institute Genomics Platform"/>
            <consortium name="The Broad Institute Genome Sequencing Center for Infectious Disease"/>
            <person name="Wu L."/>
            <person name="Ma J."/>
        </authorList>
    </citation>
    <scope>NUCLEOTIDE SEQUENCE [LARGE SCALE GENOMIC DNA]</scope>
    <source>
        <strain evidence="3">CCUG 60523</strain>
    </source>
</reference>
<name>A0ABV8ALU5_9BACT</name>
<organism evidence="2 3">
    <name type="scientific">Algoriphagus namhaensis</name>
    <dbReference type="NCBI Taxonomy" id="915353"/>
    <lineage>
        <taxon>Bacteria</taxon>
        <taxon>Pseudomonadati</taxon>
        <taxon>Bacteroidota</taxon>
        <taxon>Cytophagia</taxon>
        <taxon>Cytophagales</taxon>
        <taxon>Cyclobacteriaceae</taxon>
        <taxon>Algoriphagus</taxon>
    </lineage>
</organism>
<protein>
    <submittedName>
        <fullName evidence="2">DUF2141 domain-containing protein</fullName>
    </submittedName>
</protein>
<accession>A0ABV8ALU5</accession>
<keyword evidence="1" id="KW-0732">Signal</keyword>